<reference evidence="3 4" key="1">
    <citation type="submission" date="2017-12" db="EMBL/GenBank/DDBJ databases">
        <title>Chromulinavorax destructans is a abundant pathogen of dominant heterotrophic picoflagllates.</title>
        <authorList>
            <person name="Deeg C.M."/>
            <person name="Zimmer M."/>
            <person name="Suttle C.A."/>
        </authorList>
    </citation>
    <scope>NUCLEOTIDE SEQUENCE [LARGE SCALE GENOMIC DNA]</scope>
    <source>
        <strain evidence="3 4">SeV1</strain>
    </source>
</reference>
<evidence type="ECO:0000313" key="3">
    <source>
        <dbReference type="EMBL" id="AXK60623.1"/>
    </source>
</evidence>
<sequence length="146" mass="16144">MKNLKFLALSLLLSTSACMMNASVVEETTTTTTTSDMVTVEPVAAPAVVTETTEKKCDGSHCSHKTTTKKCQGSSCSRRSMLTEEDEGTTRRTRRNSGMTSEQRAERRSTWQNMTPQDRVERSSWKSTRQVKPNGNVVTTETSVVS</sequence>
<dbReference type="Proteomes" id="UP000254834">
    <property type="component" value="Chromosome"/>
</dbReference>
<dbReference type="PROSITE" id="PS51257">
    <property type="entry name" value="PROKAR_LIPOPROTEIN"/>
    <property type="match status" value="1"/>
</dbReference>
<feature type="compositionally biased region" description="Polar residues" evidence="1">
    <location>
        <begin position="69"/>
        <end position="80"/>
    </location>
</feature>
<evidence type="ECO:0000256" key="1">
    <source>
        <dbReference type="SAM" id="MobiDB-lite"/>
    </source>
</evidence>
<feature type="signal peptide" evidence="2">
    <location>
        <begin position="1"/>
        <end position="22"/>
    </location>
</feature>
<keyword evidence="2" id="KW-0732">Signal</keyword>
<dbReference type="AlphaFoldDB" id="A0A345ZBF6"/>
<proteinExistence type="predicted"/>
<feature type="compositionally biased region" description="Polar residues" evidence="1">
    <location>
        <begin position="125"/>
        <end position="146"/>
    </location>
</feature>
<protein>
    <submittedName>
        <fullName evidence="3">Uncharacterized protein</fullName>
    </submittedName>
</protein>
<evidence type="ECO:0000256" key="2">
    <source>
        <dbReference type="SAM" id="SignalP"/>
    </source>
</evidence>
<dbReference type="KEGG" id="cdes:C0J27_02600"/>
<accession>A0A345ZBF6</accession>
<feature type="region of interest" description="Disordered" evidence="1">
    <location>
        <begin position="57"/>
        <end position="146"/>
    </location>
</feature>
<name>A0A345ZBF6_9BACT</name>
<dbReference type="RefSeq" id="WP_115585638.1">
    <property type="nucleotide sequence ID" value="NZ_CP025544.1"/>
</dbReference>
<gene>
    <name evidence="3" type="ORF">C0J27_02600</name>
</gene>
<evidence type="ECO:0000313" key="4">
    <source>
        <dbReference type="Proteomes" id="UP000254834"/>
    </source>
</evidence>
<feature type="chain" id="PRO_5016922031" evidence="2">
    <location>
        <begin position="23"/>
        <end position="146"/>
    </location>
</feature>
<keyword evidence="4" id="KW-1185">Reference proteome</keyword>
<dbReference type="EMBL" id="CP025544">
    <property type="protein sequence ID" value="AXK60623.1"/>
    <property type="molecule type" value="Genomic_DNA"/>
</dbReference>
<organism evidence="3 4">
    <name type="scientific">Candidatus Chromulinivorax destructor</name>
    <dbReference type="NCBI Taxonomy" id="2066483"/>
    <lineage>
        <taxon>Bacteria</taxon>
        <taxon>Candidatus Babelota</taxon>
        <taxon>Candidatus Babeliae</taxon>
        <taxon>Candidatus Babeliales</taxon>
        <taxon>Candidatus Chromulinivoraceae</taxon>
        <taxon>Candidatus Chromulinivorax</taxon>
    </lineage>
</organism>